<dbReference type="SMART" id="SM00344">
    <property type="entry name" value="HTH_ASNC"/>
    <property type="match status" value="1"/>
</dbReference>
<dbReference type="GO" id="GO:0043200">
    <property type="term" value="P:response to amino acid"/>
    <property type="evidence" value="ECO:0007669"/>
    <property type="project" value="TreeGrafter"/>
</dbReference>
<evidence type="ECO:0000256" key="3">
    <source>
        <dbReference type="ARBA" id="ARBA00023163"/>
    </source>
</evidence>
<evidence type="ECO:0000313" key="8">
    <source>
        <dbReference type="Proteomes" id="UP000271380"/>
    </source>
</evidence>
<dbReference type="Proteomes" id="UP000271380">
    <property type="component" value="Chromosome"/>
</dbReference>
<evidence type="ECO:0000259" key="4">
    <source>
        <dbReference type="PROSITE" id="PS50956"/>
    </source>
</evidence>
<dbReference type="PROSITE" id="PS50956">
    <property type="entry name" value="HTH_ASNC_2"/>
    <property type="match status" value="1"/>
</dbReference>
<name>A0A0F6QYW3_9CORY</name>
<evidence type="ECO:0000256" key="2">
    <source>
        <dbReference type="ARBA" id="ARBA00023125"/>
    </source>
</evidence>
<keyword evidence="1" id="KW-0805">Transcription regulation</keyword>
<dbReference type="Gene3D" id="1.10.10.10">
    <property type="entry name" value="Winged helix-like DNA-binding domain superfamily/Winged helix DNA-binding domain"/>
    <property type="match status" value="1"/>
</dbReference>
<dbReference type="InterPro" id="IPR019888">
    <property type="entry name" value="Tscrpt_reg_AsnC-like"/>
</dbReference>
<evidence type="ECO:0000256" key="1">
    <source>
        <dbReference type="ARBA" id="ARBA00023015"/>
    </source>
</evidence>
<reference evidence="6 8" key="2">
    <citation type="submission" date="2018-12" db="EMBL/GenBank/DDBJ databases">
        <authorList>
            <consortium name="Pathogen Informatics"/>
        </authorList>
    </citation>
    <scope>NUCLEOTIDE SEQUENCE [LARGE SCALE GENOMIC DNA]</scope>
    <source>
        <strain evidence="6 8">NCTC949</strain>
    </source>
</reference>
<dbReference type="Pfam" id="PF13412">
    <property type="entry name" value="HTH_24"/>
    <property type="match status" value="1"/>
</dbReference>
<protein>
    <submittedName>
        <fullName evidence="6">AsnC family transcriptional regulator</fullName>
    </submittedName>
    <submittedName>
        <fullName evidence="5">Transcriptional regulator, AsnC family</fullName>
    </submittedName>
</protein>
<dbReference type="AlphaFoldDB" id="A0A0F6QYW3"/>
<evidence type="ECO:0000313" key="7">
    <source>
        <dbReference type="Proteomes" id="UP000033457"/>
    </source>
</evidence>
<dbReference type="PROSITE" id="PS00519">
    <property type="entry name" value="HTH_ASNC_1"/>
    <property type="match status" value="1"/>
</dbReference>
<dbReference type="Proteomes" id="UP000033457">
    <property type="component" value="Chromosome"/>
</dbReference>
<dbReference type="InterPro" id="IPR000485">
    <property type="entry name" value="AsnC-type_HTH_dom"/>
</dbReference>
<proteinExistence type="predicted"/>
<dbReference type="InterPro" id="IPR036390">
    <property type="entry name" value="WH_DNA-bd_sf"/>
</dbReference>
<dbReference type="EMBL" id="CP011312">
    <property type="protein sequence ID" value="AKE40822.1"/>
    <property type="molecule type" value="Genomic_DNA"/>
</dbReference>
<dbReference type="InterPro" id="IPR019887">
    <property type="entry name" value="Tscrpt_reg_AsnC/Lrp_C"/>
</dbReference>
<dbReference type="SUPFAM" id="SSF54909">
    <property type="entry name" value="Dimeric alpha+beta barrel"/>
    <property type="match status" value="1"/>
</dbReference>
<dbReference type="Gene3D" id="3.30.70.920">
    <property type="match status" value="1"/>
</dbReference>
<dbReference type="GO" id="GO:0043565">
    <property type="term" value="F:sequence-specific DNA binding"/>
    <property type="evidence" value="ECO:0007669"/>
    <property type="project" value="InterPro"/>
</dbReference>
<dbReference type="RefSeq" id="WP_046438948.1">
    <property type="nucleotide sequence ID" value="NZ_CP011312.1"/>
</dbReference>
<dbReference type="PRINTS" id="PR00033">
    <property type="entry name" value="HTHASNC"/>
</dbReference>
<dbReference type="InterPro" id="IPR036388">
    <property type="entry name" value="WH-like_DNA-bd_sf"/>
</dbReference>
<gene>
    <name evidence="5" type="primary">asnC2</name>
    <name evidence="6" type="ORF">NCTC949_01170</name>
    <name evidence="5" type="ORF">UL82_03035</name>
</gene>
<dbReference type="InterPro" id="IPR011008">
    <property type="entry name" value="Dimeric_a/b-barrel"/>
</dbReference>
<dbReference type="KEGG" id="cku:UL82_03035"/>
<dbReference type="HOGENOM" id="CLU_091233_0_3_11"/>
<dbReference type="EMBL" id="LR134377">
    <property type="protein sequence ID" value="VEH06526.1"/>
    <property type="molecule type" value="Genomic_DNA"/>
</dbReference>
<reference evidence="5 7" key="1">
    <citation type="journal article" date="2015" name="Genome Announc.">
        <title>Complete Genome Sequence of Corynebacterium kutscheri DSM 20755, a Corynebacterial Type Strain with Remarkably Low G+C Content of Chromosomal DNA.</title>
        <authorList>
            <person name="Ruckert C."/>
            <person name="Albersmeier A."/>
            <person name="Winkler A."/>
            <person name="Tauch A."/>
        </authorList>
    </citation>
    <scope>NUCLEOTIDE SEQUENCE [LARGE SCALE GENOMIC DNA]</scope>
    <source>
        <strain evidence="5 7">DSM 20755</strain>
    </source>
</reference>
<dbReference type="SUPFAM" id="SSF46785">
    <property type="entry name" value="Winged helix' DNA-binding domain"/>
    <property type="match status" value="1"/>
</dbReference>
<evidence type="ECO:0000313" key="5">
    <source>
        <dbReference type="EMBL" id="AKE40822.1"/>
    </source>
</evidence>
<dbReference type="OrthoDB" id="5243753at2"/>
<dbReference type="PANTHER" id="PTHR30154">
    <property type="entry name" value="LEUCINE-RESPONSIVE REGULATORY PROTEIN"/>
    <property type="match status" value="1"/>
</dbReference>
<dbReference type="InterPro" id="IPR011991">
    <property type="entry name" value="ArsR-like_HTH"/>
</dbReference>
<dbReference type="CDD" id="cd00090">
    <property type="entry name" value="HTH_ARSR"/>
    <property type="match status" value="1"/>
</dbReference>
<evidence type="ECO:0000313" key="6">
    <source>
        <dbReference type="EMBL" id="VEH06526.1"/>
    </source>
</evidence>
<keyword evidence="2" id="KW-0238">DNA-binding</keyword>
<dbReference type="PANTHER" id="PTHR30154:SF34">
    <property type="entry name" value="TRANSCRIPTIONAL REGULATOR AZLB"/>
    <property type="match status" value="1"/>
</dbReference>
<keyword evidence="3" id="KW-0804">Transcription</keyword>
<dbReference type="InterPro" id="IPR019885">
    <property type="entry name" value="Tscrpt_reg_HTH_AsnC-type_CS"/>
</dbReference>
<dbReference type="Pfam" id="PF01037">
    <property type="entry name" value="AsnC_trans_reg"/>
    <property type="match status" value="1"/>
</dbReference>
<organism evidence="5 7">
    <name type="scientific">Corynebacterium kutscheri</name>
    <dbReference type="NCBI Taxonomy" id="35755"/>
    <lineage>
        <taxon>Bacteria</taxon>
        <taxon>Bacillati</taxon>
        <taxon>Actinomycetota</taxon>
        <taxon>Actinomycetes</taxon>
        <taxon>Mycobacteriales</taxon>
        <taxon>Corynebacteriaceae</taxon>
        <taxon>Corynebacterium</taxon>
    </lineage>
</organism>
<accession>A0A0F6QYW3</accession>
<dbReference type="STRING" id="35755.UL82_03035"/>
<feature type="domain" description="HTH asnC-type" evidence="4">
    <location>
        <begin position="1"/>
        <end position="64"/>
    </location>
</feature>
<dbReference type="GO" id="GO:0005829">
    <property type="term" value="C:cytosol"/>
    <property type="evidence" value="ECO:0007669"/>
    <property type="project" value="TreeGrafter"/>
</dbReference>
<keyword evidence="7" id="KW-1185">Reference proteome</keyword>
<sequence length="146" mass="16571">MDAVDLAIIAQLTKNGRMSNQDLAQEVGLTPAPCLRRVRNLEELGVIQGYRAEISPGAIDQGFEAIVLVNLNSNKSEETLAFEERILAMPEVIEFRRMFSQPDYLLRVAVKDIGAYEQWMSQTLQKDPEIERFHSHITMKVLRGLL</sequence>